<dbReference type="InterPro" id="IPR000055">
    <property type="entry name" value="Restrct_endonuc_typeI_TRD"/>
</dbReference>
<dbReference type="Proteomes" id="UP000285517">
    <property type="component" value="Chromosome"/>
</dbReference>
<dbReference type="AlphaFoldDB" id="A0A410G0M0"/>
<dbReference type="PANTHER" id="PTHR30408:SF13">
    <property type="entry name" value="TYPE I RESTRICTION ENZYME HINDI SPECIFICITY SUBUNIT"/>
    <property type="match status" value="1"/>
</dbReference>
<keyword evidence="3" id="KW-0238">DNA-binding</keyword>
<evidence type="ECO:0000313" key="6">
    <source>
        <dbReference type="Proteomes" id="UP000285517"/>
    </source>
</evidence>
<dbReference type="GO" id="GO:0003677">
    <property type="term" value="F:DNA binding"/>
    <property type="evidence" value="ECO:0007669"/>
    <property type="project" value="UniProtKB-KW"/>
</dbReference>
<gene>
    <name evidence="5" type="ORF">EI546_03325</name>
</gene>
<dbReference type="PANTHER" id="PTHR30408">
    <property type="entry name" value="TYPE-1 RESTRICTION ENZYME ECOKI SPECIFICITY PROTEIN"/>
    <property type="match status" value="1"/>
</dbReference>
<dbReference type="KEGG" id="aev:EI546_03325"/>
<organism evidence="5 6">
    <name type="scientific">Aequorivita ciconiae</name>
    <dbReference type="NCBI Taxonomy" id="2494375"/>
    <lineage>
        <taxon>Bacteria</taxon>
        <taxon>Pseudomonadati</taxon>
        <taxon>Bacteroidota</taxon>
        <taxon>Flavobacteriia</taxon>
        <taxon>Flavobacteriales</taxon>
        <taxon>Flavobacteriaceae</taxon>
        <taxon>Aequorivita</taxon>
    </lineage>
</organism>
<comment type="similarity">
    <text evidence="1">Belongs to the type-I restriction system S methylase family.</text>
</comment>
<keyword evidence="6" id="KW-1185">Reference proteome</keyword>
<dbReference type="InterPro" id="IPR044946">
    <property type="entry name" value="Restrct_endonuc_typeI_TRD_sf"/>
</dbReference>
<dbReference type="InterPro" id="IPR052021">
    <property type="entry name" value="Type-I_RS_S_subunit"/>
</dbReference>
<name>A0A410G0M0_9FLAO</name>
<evidence type="ECO:0000313" key="5">
    <source>
        <dbReference type="EMBL" id="QAA80817.1"/>
    </source>
</evidence>
<proteinExistence type="inferred from homology"/>
<dbReference type="EMBL" id="CP034951">
    <property type="protein sequence ID" value="QAA80817.1"/>
    <property type="molecule type" value="Genomic_DNA"/>
</dbReference>
<evidence type="ECO:0000256" key="1">
    <source>
        <dbReference type="ARBA" id="ARBA00010923"/>
    </source>
</evidence>
<dbReference type="GO" id="GO:0009307">
    <property type="term" value="P:DNA restriction-modification system"/>
    <property type="evidence" value="ECO:0007669"/>
    <property type="project" value="UniProtKB-KW"/>
</dbReference>
<dbReference type="Pfam" id="PF01420">
    <property type="entry name" value="Methylase_S"/>
    <property type="match status" value="1"/>
</dbReference>
<feature type="domain" description="Type I restriction modification DNA specificity" evidence="4">
    <location>
        <begin position="32"/>
        <end position="165"/>
    </location>
</feature>
<protein>
    <recommendedName>
        <fullName evidence="4">Type I restriction modification DNA specificity domain-containing protein</fullName>
    </recommendedName>
</protein>
<dbReference type="RefSeq" id="WP_128249212.1">
    <property type="nucleotide sequence ID" value="NZ_CP034951.1"/>
</dbReference>
<dbReference type="Gene3D" id="3.90.220.20">
    <property type="entry name" value="DNA methylase specificity domains"/>
    <property type="match status" value="1"/>
</dbReference>
<evidence type="ECO:0000256" key="3">
    <source>
        <dbReference type="ARBA" id="ARBA00023125"/>
    </source>
</evidence>
<reference evidence="5 6" key="1">
    <citation type="submission" date="2019-01" db="EMBL/GenBank/DDBJ databases">
        <title>Complete genome sequencing of Aequorivita sp. H23M31.</title>
        <authorList>
            <person name="Bae J.-W."/>
        </authorList>
    </citation>
    <scope>NUCLEOTIDE SEQUENCE [LARGE SCALE GENOMIC DNA]</scope>
    <source>
        <strain evidence="5 6">H23M31</strain>
    </source>
</reference>
<evidence type="ECO:0000256" key="2">
    <source>
        <dbReference type="ARBA" id="ARBA00022747"/>
    </source>
</evidence>
<dbReference type="SUPFAM" id="SSF116734">
    <property type="entry name" value="DNA methylase specificity domain"/>
    <property type="match status" value="1"/>
</dbReference>
<accession>A0A410G0M0</accession>
<dbReference type="CDD" id="cd16961">
    <property type="entry name" value="RMtype1_S_TRD-CR_like"/>
    <property type="match status" value="1"/>
</dbReference>
<keyword evidence="2" id="KW-0680">Restriction system</keyword>
<evidence type="ECO:0000259" key="4">
    <source>
        <dbReference type="Pfam" id="PF01420"/>
    </source>
</evidence>
<sequence>MRIKKTVLKRIVISDGIVSGYSFRGKIKGSLNGDLRVVQLKDMENDYSDIGNDCTYIDGSDIKEKYYLEVGDILFISKGANNFATVYDLKDGVATVASSVFYVIKVDTAQANPYYVAWYINKKRVQQYFTTHASGTYSLSINKEVVEDIPLMLPPLDIQRKIAKVAELAQKEQYIYTALKEKRNQLIETQLLKVIN</sequence>
<dbReference type="OrthoDB" id="1002506at2"/>